<feature type="domain" description="ABC transmembrane type-1" evidence="8">
    <location>
        <begin position="94"/>
        <end position="291"/>
    </location>
</feature>
<protein>
    <submittedName>
        <fullName evidence="9">ABC transporter permease</fullName>
    </submittedName>
</protein>
<dbReference type="PANTHER" id="PTHR43163:SF6">
    <property type="entry name" value="DIPEPTIDE TRANSPORT SYSTEM PERMEASE PROTEIN DPPB-RELATED"/>
    <property type="match status" value="1"/>
</dbReference>
<evidence type="ECO:0000313" key="9">
    <source>
        <dbReference type="EMBL" id="TYR36411.1"/>
    </source>
</evidence>
<evidence type="ECO:0000256" key="5">
    <source>
        <dbReference type="ARBA" id="ARBA00022989"/>
    </source>
</evidence>
<comment type="similarity">
    <text evidence="7">Belongs to the binding-protein-dependent transport system permease family.</text>
</comment>
<keyword evidence="6 7" id="KW-0472">Membrane</keyword>
<dbReference type="PROSITE" id="PS50928">
    <property type="entry name" value="ABC_TM1"/>
    <property type="match status" value="1"/>
</dbReference>
<dbReference type="RefSeq" id="WP_148912842.1">
    <property type="nucleotide sequence ID" value="NZ_VSZS01000046.1"/>
</dbReference>
<dbReference type="GO" id="GO:0071916">
    <property type="term" value="F:dipeptide transmembrane transporter activity"/>
    <property type="evidence" value="ECO:0007669"/>
    <property type="project" value="TreeGrafter"/>
</dbReference>
<comment type="caution">
    <text evidence="9">The sequence shown here is derived from an EMBL/GenBank/DDBJ whole genome shotgun (WGS) entry which is preliminary data.</text>
</comment>
<dbReference type="AlphaFoldDB" id="A0A5D4H5S5"/>
<keyword evidence="3" id="KW-1003">Cell membrane</keyword>
<evidence type="ECO:0000256" key="1">
    <source>
        <dbReference type="ARBA" id="ARBA00004651"/>
    </source>
</evidence>
<organism evidence="9 10">
    <name type="scientific">Neoaquamicrobium microcysteis</name>
    <dbReference type="NCBI Taxonomy" id="2682781"/>
    <lineage>
        <taxon>Bacteria</taxon>
        <taxon>Pseudomonadati</taxon>
        <taxon>Pseudomonadota</taxon>
        <taxon>Alphaproteobacteria</taxon>
        <taxon>Hyphomicrobiales</taxon>
        <taxon>Phyllobacteriaceae</taxon>
        <taxon>Neoaquamicrobium</taxon>
    </lineage>
</organism>
<dbReference type="Pfam" id="PF00528">
    <property type="entry name" value="BPD_transp_1"/>
    <property type="match status" value="1"/>
</dbReference>
<gene>
    <name evidence="9" type="ORF">FY036_00890</name>
</gene>
<accession>A0A5D4H5S5</accession>
<reference evidence="9 10" key="1">
    <citation type="submission" date="2019-08" db="EMBL/GenBank/DDBJ databases">
        <authorList>
            <person name="Seo Y.L."/>
        </authorList>
    </citation>
    <scope>NUCLEOTIDE SEQUENCE [LARGE SCALE GENOMIC DNA]</scope>
    <source>
        <strain evidence="9 10">MaA-C15</strain>
    </source>
</reference>
<dbReference type="CDD" id="cd06261">
    <property type="entry name" value="TM_PBP2"/>
    <property type="match status" value="1"/>
</dbReference>
<keyword evidence="2 7" id="KW-0813">Transport</keyword>
<dbReference type="InterPro" id="IPR035906">
    <property type="entry name" value="MetI-like_sf"/>
</dbReference>
<dbReference type="OrthoDB" id="9807402at2"/>
<evidence type="ECO:0000256" key="7">
    <source>
        <dbReference type="RuleBase" id="RU363032"/>
    </source>
</evidence>
<evidence type="ECO:0000256" key="2">
    <source>
        <dbReference type="ARBA" id="ARBA00022448"/>
    </source>
</evidence>
<evidence type="ECO:0000256" key="4">
    <source>
        <dbReference type="ARBA" id="ARBA00022692"/>
    </source>
</evidence>
<dbReference type="Gene3D" id="1.10.3720.10">
    <property type="entry name" value="MetI-like"/>
    <property type="match status" value="1"/>
</dbReference>
<dbReference type="InterPro" id="IPR000515">
    <property type="entry name" value="MetI-like"/>
</dbReference>
<proteinExistence type="inferred from homology"/>
<feature type="transmembrane region" description="Helical" evidence="7">
    <location>
        <begin position="226"/>
        <end position="252"/>
    </location>
</feature>
<feature type="transmembrane region" description="Helical" evidence="7">
    <location>
        <begin position="168"/>
        <end position="188"/>
    </location>
</feature>
<feature type="transmembrane region" description="Helical" evidence="7">
    <location>
        <begin position="272"/>
        <end position="298"/>
    </location>
</feature>
<feature type="transmembrane region" description="Helical" evidence="7">
    <location>
        <begin position="96"/>
        <end position="118"/>
    </location>
</feature>
<reference evidence="9 10" key="2">
    <citation type="submission" date="2019-09" db="EMBL/GenBank/DDBJ databases">
        <title>Mesorhizobium sp. MaA-C15 isolated from Microcystis aeruginosa.</title>
        <authorList>
            <person name="Jeong S.E."/>
            <person name="Jin H.M."/>
            <person name="Jeon C.O."/>
        </authorList>
    </citation>
    <scope>NUCLEOTIDE SEQUENCE [LARGE SCALE GENOMIC DNA]</scope>
    <source>
        <strain evidence="9 10">MaA-C15</strain>
    </source>
</reference>
<evidence type="ECO:0000313" key="10">
    <source>
        <dbReference type="Proteomes" id="UP000323258"/>
    </source>
</evidence>
<dbReference type="EMBL" id="VSZS01000046">
    <property type="protein sequence ID" value="TYR36411.1"/>
    <property type="molecule type" value="Genomic_DNA"/>
</dbReference>
<comment type="subcellular location">
    <subcellularLocation>
        <location evidence="1 7">Cell membrane</location>
        <topology evidence="1 7">Multi-pass membrane protein</topology>
    </subcellularLocation>
</comment>
<evidence type="ECO:0000256" key="3">
    <source>
        <dbReference type="ARBA" id="ARBA00022475"/>
    </source>
</evidence>
<evidence type="ECO:0000256" key="6">
    <source>
        <dbReference type="ARBA" id="ARBA00023136"/>
    </source>
</evidence>
<name>A0A5D4H5S5_9HYPH</name>
<dbReference type="Proteomes" id="UP000323258">
    <property type="component" value="Unassembled WGS sequence"/>
</dbReference>
<dbReference type="Pfam" id="PF19300">
    <property type="entry name" value="BPD_transp_1_N"/>
    <property type="match status" value="1"/>
</dbReference>
<evidence type="ECO:0000259" key="8">
    <source>
        <dbReference type="PROSITE" id="PS50928"/>
    </source>
</evidence>
<keyword evidence="5 7" id="KW-1133">Transmembrane helix</keyword>
<keyword evidence="10" id="KW-1185">Reference proteome</keyword>
<dbReference type="SUPFAM" id="SSF161098">
    <property type="entry name" value="MetI-like"/>
    <property type="match status" value="1"/>
</dbReference>
<dbReference type="InterPro" id="IPR045621">
    <property type="entry name" value="BPD_transp_1_N"/>
</dbReference>
<sequence>MTSFIIKRLASAVLTILVVSALTFSLAFLAGDPAIAIAGKDSSAADIARVREYYGFDRPVVIQYGEWLAKALTGDFGRSFHYQQSVADMLASRLPITFGLGVAAIIFALAIAVPLGVAAAAKPGGLIDRFALGLSVLGQAMPTFWLALLLVVLFGLTLRWLPISGNATWQHFVMPTIALGTFALPALLRITRAGTLDALRSDYVRTARAKGLGAGKVLFRHALRNVMIPLVSISAVQLGALLAGSIVIEQIFALQGIGALSYDATLRADLPVVQAITLIVAVFYVLLTLVADIVNAILDPRIRESW</sequence>
<dbReference type="GO" id="GO:0005886">
    <property type="term" value="C:plasma membrane"/>
    <property type="evidence" value="ECO:0007669"/>
    <property type="project" value="UniProtKB-SubCell"/>
</dbReference>
<dbReference type="PANTHER" id="PTHR43163">
    <property type="entry name" value="DIPEPTIDE TRANSPORT SYSTEM PERMEASE PROTEIN DPPB-RELATED"/>
    <property type="match status" value="1"/>
</dbReference>
<feature type="transmembrane region" description="Helical" evidence="7">
    <location>
        <begin position="130"/>
        <end position="156"/>
    </location>
</feature>
<keyword evidence="4 7" id="KW-0812">Transmembrane</keyword>